<dbReference type="PANTHER" id="PTHR10791:SF30">
    <property type="entry name" value="SUGAR TRANSPORTER SWEET1"/>
    <property type="match status" value="1"/>
</dbReference>
<reference evidence="11" key="1">
    <citation type="submission" date="2022-03" db="EMBL/GenBank/DDBJ databases">
        <authorList>
            <person name="Martin C."/>
        </authorList>
    </citation>
    <scope>NUCLEOTIDE SEQUENCE</scope>
</reference>
<evidence type="ECO:0000256" key="10">
    <source>
        <dbReference type="ARBA" id="ARBA00023136"/>
    </source>
</evidence>
<evidence type="ECO:0000313" key="12">
    <source>
        <dbReference type="Proteomes" id="UP000749559"/>
    </source>
</evidence>
<evidence type="ECO:0000256" key="7">
    <source>
        <dbReference type="ARBA" id="ARBA00022692"/>
    </source>
</evidence>
<evidence type="ECO:0000256" key="6">
    <source>
        <dbReference type="ARBA" id="ARBA00022597"/>
    </source>
</evidence>
<keyword evidence="10" id="KW-0472">Membrane</keyword>
<dbReference type="GO" id="GO:0005886">
    <property type="term" value="C:plasma membrane"/>
    <property type="evidence" value="ECO:0007669"/>
    <property type="project" value="UniProtKB-SubCell"/>
</dbReference>
<dbReference type="Pfam" id="PF03083">
    <property type="entry name" value="MtN3_slv"/>
    <property type="match status" value="2"/>
</dbReference>
<evidence type="ECO:0000256" key="5">
    <source>
        <dbReference type="ARBA" id="ARBA00022475"/>
    </source>
</evidence>
<comment type="caution">
    <text evidence="11">The sequence shown here is derived from an EMBL/GenBank/DDBJ whole genome shotgun (WGS) entry which is preliminary data.</text>
</comment>
<dbReference type="AlphaFoldDB" id="A0A8J1TYS3"/>
<dbReference type="InterPro" id="IPR047664">
    <property type="entry name" value="SWEET"/>
</dbReference>
<keyword evidence="12" id="KW-1185">Reference proteome</keyword>
<dbReference type="Gene3D" id="1.20.1280.290">
    <property type="match status" value="2"/>
</dbReference>
<comment type="similarity">
    <text evidence="2">Belongs to the SWEET sugar transporter family.</text>
</comment>
<evidence type="ECO:0000256" key="2">
    <source>
        <dbReference type="ARBA" id="ARBA00007809"/>
    </source>
</evidence>
<organism evidence="11 12">
    <name type="scientific">Owenia fusiformis</name>
    <name type="common">Polychaete worm</name>
    <dbReference type="NCBI Taxonomy" id="6347"/>
    <lineage>
        <taxon>Eukaryota</taxon>
        <taxon>Metazoa</taxon>
        <taxon>Spiralia</taxon>
        <taxon>Lophotrochozoa</taxon>
        <taxon>Annelida</taxon>
        <taxon>Polychaeta</taxon>
        <taxon>Sedentaria</taxon>
        <taxon>Canalipalpata</taxon>
        <taxon>Sabellida</taxon>
        <taxon>Oweniida</taxon>
        <taxon>Oweniidae</taxon>
        <taxon>Owenia</taxon>
    </lineage>
</organism>
<keyword evidence="8" id="KW-0677">Repeat</keyword>
<gene>
    <name evidence="11" type="ORF">OFUS_LOCUS21557</name>
</gene>
<evidence type="ECO:0000256" key="1">
    <source>
        <dbReference type="ARBA" id="ARBA00004651"/>
    </source>
</evidence>
<comment type="subcellular location">
    <subcellularLocation>
        <location evidence="1">Cell membrane</location>
        <topology evidence="1">Multi-pass membrane protein</topology>
    </subcellularLocation>
</comment>
<dbReference type="OrthoDB" id="409725at2759"/>
<keyword evidence="5" id="KW-1003">Cell membrane</keyword>
<keyword evidence="7" id="KW-0812">Transmembrane</keyword>
<evidence type="ECO:0000256" key="4">
    <source>
        <dbReference type="ARBA" id="ARBA00022448"/>
    </source>
</evidence>
<evidence type="ECO:0000313" key="11">
    <source>
        <dbReference type="EMBL" id="CAH1797230.1"/>
    </source>
</evidence>
<evidence type="ECO:0000256" key="3">
    <source>
        <dbReference type="ARBA" id="ARBA00021741"/>
    </source>
</evidence>
<keyword evidence="4" id="KW-0813">Transport</keyword>
<protein>
    <recommendedName>
        <fullName evidence="3">Sugar transporter SWEET1</fullName>
    </recommendedName>
</protein>
<evidence type="ECO:0000256" key="9">
    <source>
        <dbReference type="ARBA" id="ARBA00022989"/>
    </source>
</evidence>
<proteinExistence type="inferred from homology"/>
<keyword evidence="6" id="KW-0762">Sugar transport</keyword>
<evidence type="ECO:0000256" key="8">
    <source>
        <dbReference type="ARBA" id="ARBA00022737"/>
    </source>
</evidence>
<dbReference type="PANTHER" id="PTHR10791">
    <property type="entry name" value="RAG1-ACTIVATING PROTEIN 1"/>
    <property type="match status" value="1"/>
</dbReference>
<name>A0A8J1TYS3_OWEFU</name>
<dbReference type="EMBL" id="CAIIXF020000010">
    <property type="protein sequence ID" value="CAH1797230.1"/>
    <property type="molecule type" value="Genomic_DNA"/>
</dbReference>
<dbReference type="Proteomes" id="UP000749559">
    <property type="component" value="Unassembled WGS sequence"/>
</dbReference>
<dbReference type="GO" id="GO:0051119">
    <property type="term" value="F:sugar transmembrane transporter activity"/>
    <property type="evidence" value="ECO:0007669"/>
    <property type="project" value="InterPro"/>
</dbReference>
<keyword evidence="9" id="KW-1133">Transmembrane helix</keyword>
<sequence>MDVLTFVEYFTNLATLGMFATGIPGCYRMYKTGDTENNPFIFFLLSAVSCIKMWHYGLLVDNGTLIFLNAVGTVLQIIYVIVSLLVTKPLTEPLALTGASLGYLMVLYYYQFNVVVEPNQIAENIGLAGSVLTTIMMVLPVFEIVDNVKNRNGNGLPLIMVSGAIVCSISWLVFGLLLADPFVWGPNLPGLVLMTIKLICILSFGQDKTKKVD</sequence>
<accession>A0A8J1TYS3</accession>
<dbReference type="InterPro" id="IPR004316">
    <property type="entry name" value="SWEET_rpt"/>
</dbReference>